<keyword evidence="2" id="KW-1185">Reference proteome</keyword>
<sequence length="37" mass="4273">MKTGTHLHAKISQYCTLIAQISFHFIHSTVVHLYAQF</sequence>
<dbReference type="AlphaFoldDB" id="A0A087T9V5"/>
<dbReference type="Proteomes" id="UP000054359">
    <property type="component" value="Unassembled WGS sequence"/>
</dbReference>
<feature type="non-terminal residue" evidence="1">
    <location>
        <position position="37"/>
    </location>
</feature>
<organism evidence="1 2">
    <name type="scientific">Stegodyphus mimosarum</name>
    <name type="common">African social velvet spider</name>
    <dbReference type="NCBI Taxonomy" id="407821"/>
    <lineage>
        <taxon>Eukaryota</taxon>
        <taxon>Metazoa</taxon>
        <taxon>Ecdysozoa</taxon>
        <taxon>Arthropoda</taxon>
        <taxon>Chelicerata</taxon>
        <taxon>Arachnida</taxon>
        <taxon>Araneae</taxon>
        <taxon>Araneomorphae</taxon>
        <taxon>Entelegynae</taxon>
        <taxon>Eresoidea</taxon>
        <taxon>Eresidae</taxon>
        <taxon>Stegodyphus</taxon>
    </lineage>
</organism>
<reference evidence="1 2" key="1">
    <citation type="submission" date="2013-11" db="EMBL/GenBank/DDBJ databases">
        <title>Genome sequencing of Stegodyphus mimosarum.</title>
        <authorList>
            <person name="Bechsgaard J."/>
        </authorList>
    </citation>
    <scope>NUCLEOTIDE SEQUENCE [LARGE SCALE GENOMIC DNA]</scope>
</reference>
<evidence type="ECO:0000313" key="2">
    <source>
        <dbReference type="Proteomes" id="UP000054359"/>
    </source>
</evidence>
<gene>
    <name evidence="1" type="ORF">X975_24840</name>
</gene>
<protein>
    <submittedName>
        <fullName evidence="1">Uncharacterized protein</fullName>
    </submittedName>
</protein>
<name>A0A087T9V5_STEMI</name>
<dbReference type="EMBL" id="KK114199">
    <property type="protein sequence ID" value="KFM61894.1"/>
    <property type="molecule type" value="Genomic_DNA"/>
</dbReference>
<evidence type="ECO:0000313" key="1">
    <source>
        <dbReference type="EMBL" id="KFM61894.1"/>
    </source>
</evidence>
<accession>A0A087T9V5</accession>
<proteinExistence type="predicted"/>